<organism evidence="1 2">
    <name type="scientific">Flavobacterium alkalisoli</name>
    <dbReference type="NCBI Taxonomy" id="2602769"/>
    <lineage>
        <taxon>Bacteria</taxon>
        <taxon>Pseudomonadati</taxon>
        <taxon>Bacteroidota</taxon>
        <taxon>Flavobacteriia</taxon>
        <taxon>Flavobacteriales</taxon>
        <taxon>Flavobacteriaceae</taxon>
        <taxon>Flavobacterium</taxon>
    </lineage>
</organism>
<name>A0A5B9FSD6_9FLAO</name>
<reference evidence="1 2" key="1">
    <citation type="submission" date="2019-08" db="EMBL/GenBank/DDBJ databases">
        <title>Flavobacterium alkalisoli sp. nov., isolated from rhizosphere soil of Suaeda salsa.</title>
        <authorList>
            <person name="Sun J.-Q."/>
            <person name="Xu L."/>
        </authorList>
    </citation>
    <scope>NUCLEOTIDE SEQUENCE [LARGE SCALE GENOMIC DNA]</scope>
    <source>
        <strain evidence="1 2">XS-5</strain>
    </source>
</reference>
<dbReference type="Pfam" id="PF14253">
    <property type="entry name" value="AbiH"/>
    <property type="match status" value="1"/>
</dbReference>
<dbReference type="RefSeq" id="WP_147582674.1">
    <property type="nucleotide sequence ID" value="NZ_CP042831.1"/>
</dbReference>
<dbReference type="KEGG" id="fak:FUA48_05845"/>
<dbReference type="EMBL" id="CP042831">
    <property type="protein sequence ID" value="QEE49119.1"/>
    <property type="molecule type" value="Genomic_DNA"/>
</dbReference>
<dbReference type="OrthoDB" id="5903604at2"/>
<proteinExistence type="predicted"/>
<protein>
    <recommendedName>
        <fullName evidence="3">Bacteriophage abortive infection AbiH family protein</fullName>
    </recommendedName>
</protein>
<evidence type="ECO:0000313" key="1">
    <source>
        <dbReference type="EMBL" id="QEE49119.1"/>
    </source>
</evidence>
<accession>A0A5B9FSD6</accession>
<dbReference type="AlphaFoldDB" id="A0A5B9FSD6"/>
<keyword evidence="2" id="KW-1185">Reference proteome</keyword>
<gene>
    <name evidence="1" type="ORF">FUA48_05845</name>
</gene>
<sequence>MYKNLYIIGNGFDLHHHIKSSYTDFKEYLCDSNPPLFEIAQNYLFTDDKMWNNFESSLALLNTEEIVDDCSNYLNEPGSDSWRDSDNHAYQYEVEQIIKSLTITLKEEFLKWILKIEIDDDVNNYKINIDKSSKFLNFNYTQLLQKAYNIPDTQINHIHNKAIDEDSNLILGHGRNPNEIDSLNKDLTEESFEFRVHEGNQILDKYFSENYKDTATVLYENQKFFHDLDEITKIYVFGHSMSDIDLPYFQEIVKYTNSENINWEVSYYKDHDVEDHNLFLNNLGIDHSKIFHFKLTDIQLNSNQILLFD</sequence>
<evidence type="ECO:0000313" key="2">
    <source>
        <dbReference type="Proteomes" id="UP000321222"/>
    </source>
</evidence>
<evidence type="ECO:0008006" key="3">
    <source>
        <dbReference type="Google" id="ProtNLM"/>
    </source>
</evidence>
<dbReference type="InterPro" id="IPR025935">
    <property type="entry name" value="AbiH"/>
</dbReference>
<dbReference type="Proteomes" id="UP000321222">
    <property type="component" value="Chromosome"/>
</dbReference>